<dbReference type="PANTHER" id="PTHR24305">
    <property type="entry name" value="CYTOCHROME P450"/>
    <property type="match status" value="1"/>
</dbReference>
<reference evidence="6" key="1">
    <citation type="journal article" date="2014" name="Int. J. Syst. Evol. Microbiol.">
        <title>Complete genome sequence of Corynebacterium casei LMG S-19264T (=DSM 44701T), isolated from a smear-ripened cheese.</title>
        <authorList>
            <consortium name="US DOE Joint Genome Institute (JGI-PGF)"/>
            <person name="Walter F."/>
            <person name="Albersmeier A."/>
            <person name="Kalinowski J."/>
            <person name="Ruckert C."/>
        </authorList>
    </citation>
    <scope>NUCLEOTIDE SEQUENCE</scope>
    <source>
        <strain evidence="6">JCM 3091</strain>
    </source>
</reference>
<dbReference type="InterPro" id="IPR002401">
    <property type="entry name" value="Cyt_P450_E_grp-I"/>
</dbReference>
<dbReference type="InterPro" id="IPR050121">
    <property type="entry name" value="Cytochrome_P450_monoxygenase"/>
</dbReference>
<comment type="cofactor">
    <cofactor evidence="1 3">
        <name>heme</name>
        <dbReference type="ChEBI" id="CHEBI:30413"/>
    </cofactor>
</comment>
<protein>
    <submittedName>
        <fullName evidence="6">Cytochrome P450</fullName>
    </submittedName>
</protein>
<dbReference type="PRINTS" id="PR00463">
    <property type="entry name" value="EP450I"/>
</dbReference>
<keyword evidence="3 4" id="KW-0349">Heme</keyword>
<feature type="binding site" description="axial binding residue" evidence="3">
    <location>
        <position position="318"/>
    </location>
    <ligand>
        <name>heme</name>
        <dbReference type="ChEBI" id="CHEBI:30413"/>
    </ligand>
    <ligandPart>
        <name>Fe</name>
        <dbReference type="ChEBI" id="CHEBI:18248"/>
    </ligandPart>
</feature>
<dbReference type="GO" id="GO:0020037">
    <property type="term" value="F:heme binding"/>
    <property type="evidence" value="ECO:0007669"/>
    <property type="project" value="InterPro"/>
</dbReference>
<dbReference type="RefSeq" id="WP_189112151.1">
    <property type="nucleotide sequence ID" value="NZ_BMQC01000001.1"/>
</dbReference>
<keyword evidence="3 4" id="KW-0408">Iron</keyword>
<dbReference type="InterPro" id="IPR001128">
    <property type="entry name" value="Cyt_P450"/>
</dbReference>
<dbReference type="GO" id="GO:0005506">
    <property type="term" value="F:iron ion binding"/>
    <property type="evidence" value="ECO:0007669"/>
    <property type="project" value="InterPro"/>
</dbReference>
<dbReference type="GO" id="GO:0004497">
    <property type="term" value="F:monooxygenase activity"/>
    <property type="evidence" value="ECO:0007669"/>
    <property type="project" value="UniProtKB-KW"/>
</dbReference>
<dbReference type="InterPro" id="IPR017972">
    <property type="entry name" value="Cyt_P450_CS"/>
</dbReference>
<dbReference type="Proteomes" id="UP000662200">
    <property type="component" value="Unassembled WGS sequence"/>
</dbReference>
<accession>A0A8J3BJ34</accession>
<dbReference type="GO" id="GO:0016705">
    <property type="term" value="F:oxidoreductase activity, acting on paired donors, with incorporation or reduction of molecular oxygen"/>
    <property type="evidence" value="ECO:0007669"/>
    <property type="project" value="InterPro"/>
</dbReference>
<dbReference type="AlphaFoldDB" id="A0A8J3BJ34"/>
<dbReference type="SUPFAM" id="SSF48264">
    <property type="entry name" value="Cytochrome P450"/>
    <property type="match status" value="1"/>
</dbReference>
<evidence type="ECO:0000313" key="7">
    <source>
        <dbReference type="Proteomes" id="UP000662200"/>
    </source>
</evidence>
<evidence type="ECO:0000256" key="2">
    <source>
        <dbReference type="ARBA" id="ARBA00010617"/>
    </source>
</evidence>
<keyword evidence="3 4" id="KW-0479">Metal-binding</keyword>
<evidence type="ECO:0000256" key="5">
    <source>
        <dbReference type="SAM" id="MobiDB-lite"/>
    </source>
</evidence>
<gene>
    <name evidence="6" type="ORF">GCM10010124_01150</name>
</gene>
<sequence>MNQLPAPPGAHLWRWTRDPLALLRDGAAAGPVFRLRLWRPAVVGYRPDWNRAVLGDLDTFRSARSLSGLTPYLAAGVVAADVPGHTARRDALNPHFHRRALLPHEDRLAAVVLPPDGPFEALSWAAGAVRRMLNAALFGDRCDPALLAAFLTPLDRPLPWPLLPRPRLFRRMDAAIAAVLARPPAGSLAAAVAGLPDAAAELRVALAAGYDTTAHTLAWALWHLAGAPRWRAEELLPAVTDEILRLYPAGWIGSRRAVRASVVAGVPVPAGTLVLYSPLLTHRDPDQWPEPDAFRPERFADGRPAWSYLPFSAGRRTCLGAHLARLMLRVALRPFCTGDLRAAAGDPAPAAGITLRPAGPLTLEYRPRRARPARPADPLAAAAPPR</sequence>
<organism evidence="6 7">
    <name type="scientific">Pilimelia terevasa</name>
    <dbReference type="NCBI Taxonomy" id="53372"/>
    <lineage>
        <taxon>Bacteria</taxon>
        <taxon>Bacillati</taxon>
        <taxon>Actinomycetota</taxon>
        <taxon>Actinomycetes</taxon>
        <taxon>Micromonosporales</taxon>
        <taxon>Micromonosporaceae</taxon>
        <taxon>Pilimelia</taxon>
    </lineage>
</organism>
<comment type="caution">
    <text evidence="6">The sequence shown here is derived from an EMBL/GenBank/DDBJ whole genome shotgun (WGS) entry which is preliminary data.</text>
</comment>
<evidence type="ECO:0000256" key="4">
    <source>
        <dbReference type="RuleBase" id="RU000461"/>
    </source>
</evidence>
<dbReference type="PROSITE" id="PS00086">
    <property type="entry name" value="CYTOCHROME_P450"/>
    <property type="match status" value="1"/>
</dbReference>
<reference evidence="6" key="2">
    <citation type="submission" date="2020-09" db="EMBL/GenBank/DDBJ databases">
        <authorList>
            <person name="Sun Q."/>
            <person name="Ohkuma M."/>
        </authorList>
    </citation>
    <scope>NUCLEOTIDE SEQUENCE</scope>
    <source>
        <strain evidence="6">JCM 3091</strain>
    </source>
</reference>
<evidence type="ECO:0000256" key="3">
    <source>
        <dbReference type="PIRSR" id="PIRSR602401-1"/>
    </source>
</evidence>
<comment type="similarity">
    <text evidence="2 4">Belongs to the cytochrome P450 family.</text>
</comment>
<feature type="compositionally biased region" description="Low complexity" evidence="5">
    <location>
        <begin position="376"/>
        <end position="386"/>
    </location>
</feature>
<evidence type="ECO:0000313" key="6">
    <source>
        <dbReference type="EMBL" id="GGK12423.1"/>
    </source>
</evidence>
<dbReference type="Gene3D" id="1.10.630.10">
    <property type="entry name" value="Cytochrome P450"/>
    <property type="match status" value="1"/>
</dbReference>
<keyword evidence="7" id="KW-1185">Reference proteome</keyword>
<feature type="region of interest" description="Disordered" evidence="5">
    <location>
        <begin position="362"/>
        <end position="386"/>
    </location>
</feature>
<dbReference type="Pfam" id="PF00067">
    <property type="entry name" value="p450"/>
    <property type="match status" value="1"/>
</dbReference>
<dbReference type="CDD" id="cd00302">
    <property type="entry name" value="cytochrome_P450"/>
    <property type="match status" value="1"/>
</dbReference>
<dbReference type="EMBL" id="BMQC01000001">
    <property type="protein sequence ID" value="GGK12423.1"/>
    <property type="molecule type" value="Genomic_DNA"/>
</dbReference>
<name>A0A8J3BJ34_9ACTN</name>
<dbReference type="InterPro" id="IPR036396">
    <property type="entry name" value="Cyt_P450_sf"/>
</dbReference>
<keyword evidence="4" id="KW-0503">Monooxygenase</keyword>
<keyword evidence="4" id="KW-0560">Oxidoreductase</keyword>
<evidence type="ECO:0000256" key="1">
    <source>
        <dbReference type="ARBA" id="ARBA00001971"/>
    </source>
</evidence>
<dbReference type="PRINTS" id="PR00385">
    <property type="entry name" value="P450"/>
</dbReference>
<proteinExistence type="inferred from homology"/>
<dbReference type="PANTHER" id="PTHR24305:SF166">
    <property type="entry name" value="CYTOCHROME P450 12A4, MITOCHONDRIAL-RELATED"/>
    <property type="match status" value="1"/>
</dbReference>